<keyword evidence="3 5" id="KW-0808">Transferase</keyword>
<dbReference type="InterPro" id="IPR050103">
    <property type="entry name" value="Class-III_PLP-dep_AT"/>
</dbReference>
<keyword evidence="5" id="KW-0055">Arginine biosynthesis</keyword>
<dbReference type="Gene3D" id="3.40.640.10">
    <property type="entry name" value="Type I PLP-dependent aspartate aminotransferase-like (Major domain)"/>
    <property type="match status" value="1"/>
</dbReference>
<evidence type="ECO:0000256" key="3">
    <source>
        <dbReference type="ARBA" id="ARBA00022679"/>
    </source>
</evidence>
<feature type="binding site" evidence="5">
    <location>
        <position position="143"/>
    </location>
    <ligand>
        <name>pyridoxal 5'-phosphate</name>
        <dbReference type="ChEBI" id="CHEBI:597326"/>
    </ligand>
</feature>
<dbReference type="PROSITE" id="PS00600">
    <property type="entry name" value="AA_TRANSFER_CLASS_3"/>
    <property type="match status" value="1"/>
</dbReference>
<dbReference type="NCBIfam" id="TIGR00707">
    <property type="entry name" value="argD"/>
    <property type="match status" value="1"/>
</dbReference>
<keyword evidence="1 5" id="KW-0032">Aminotransferase</keyword>
<dbReference type="GO" id="GO:0003992">
    <property type="term" value="F:N2-acetyl-L-ornithine:2-oxoglutarate 5-aminotransferase activity"/>
    <property type="evidence" value="ECO:0007669"/>
    <property type="project" value="UniProtKB-UniRule"/>
</dbReference>
<dbReference type="InterPro" id="IPR015424">
    <property type="entry name" value="PyrdxlP-dep_Trfase"/>
</dbReference>
<dbReference type="GO" id="GO:0042802">
    <property type="term" value="F:identical protein binding"/>
    <property type="evidence" value="ECO:0007669"/>
    <property type="project" value="TreeGrafter"/>
</dbReference>
<dbReference type="NCBIfam" id="NF002874">
    <property type="entry name" value="PRK03244.1"/>
    <property type="match status" value="1"/>
</dbReference>
<name>A0A8H9FR68_9MICO</name>
<feature type="binding site" evidence="5">
    <location>
        <position position="286"/>
    </location>
    <ligand>
        <name>N(2)-acetyl-L-ornithine</name>
        <dbReference type="ChEBI" id="CHEBI:57805"/>
    </ligand>
</feature>
<dbReference type="PANTHER" id="PTHR11986">
    <property type="entry name" value="AMINOTRANSFERASE CLASS III"/>
    <property type="match status" value="1"/>
</dbReference>
<dbReference type="AlphaFoldDB" id="A0A8H9FR68"/>
<comment type="catalytic activity">
    <reaction evidence="5">
        <text>N(2)-acetyl-L-ornithine + 2-oxoglutarate = N-acetyl-L-glutamate 5-semialdehyde + L-glutamate</text>
        <dbReference type="Rhea" id="RHEA:18049"/>
        <dbReference type="ChEBI" id="CHEBI:16810"/>
        <dbReference type="ChEBI" id="CHEBI:29123"/>
        <dbReference type="ChEBI" id="CHEBI:29985"/>
        <dbReference type="ChEBI" id="CHEBI:57805"/>
        <dbReference type="EC" id="2.6.1.11"/>
    </reaction>
</comment>
<keyword evidence="2 5" id="KW-0028">Amino-acid biosynthesis</keyword>
<evidence type="ECO:0000313" key="6">
    <source>
        <dbReference type="EMBL" id="GGB68551.1"/>
    </source>
</evidence>
<comment type="subcellular location">
    <subcellularLocation>
        <location evidence="5">Cytoplasm</location>
    </subcellularLocation>
</comment>
<organism evidence="6 7">
    <name type="scientific">Knoellia flava</name>
    <dbReference type="NCBI Taxonomy" id="913969"/>
    <lineage>
        <taxon>Bacteria</taxon>
        <taxon>Bacillati</taxon>
        <taxon>Actinomycetota</taxon>
        <taxon>Actinomycetes</taxon>
        <taxon>Micrococcales</taxon>
        <taxon>Intrasporangiaceae</taxon>
        <taxon>Knoellia</taxon>
    </lineage>
</organism>
<evidence type="ECO:0000256" key="5">
    <source>
        <dbReference type="HAMAP-Rule" id="MF_01107"/>
    </source>
</evidence>
<reference evidence="6" key="2">
    <citation type="submission" date="2020-09" db="EMBL/GenBank/DDBJ databases">
        <authorList>
            <person name="Sun Q."/>
            <person name="Zhou Y."/>
        </authorList>
    </citation>
    <scope>NUCLEOTIDE SEQUENCE</scope>
    <source>
        <strain evidence="6">CGMCC 1.10749</strain>
    </source>
</reference>
<accession>A0A8H9FR68</accession>
<proteinExistence type="inferred from homology"/>
<dbReference type="GO" id="GO:0006526">
    <property type="term" value="P:L-arginine biosynthetic process"/>
    <property type="evidence" value="ECO:0007669"/>
    <property type="project" value="UniProtKB-UniRule"/>
</dbReference>
<feature type="modified residue" description="N6-(pyridoxal phosphate)lysine" evidence="5">
    <location>
        <position position="257"/>
    </location>
</feature>
<keyword evidence="4 5" id="KW-0663">Pyridoxal phosphate</keyword>
<dbReference type="RefSeq" id="WP_035946014.1">
    <property type="nucleotide sequence ID" value="NZ_BMEA01000001.1"/>
</dbReference>
<evidence type="ECO:0000256" key="2">
    <source>
        <dbReference type="ARBA" id="ARBA00022605"/>
    </source>
</evidence>
<feature type="binding site" evidence="5">
    <location>
        <position position="287"/>
    </location>
    <ligand>
        <name>pyridoxal 5'-phosphate</name>
        <dbReference type="ChEBI" id="CHEBI:597326"/>
    </ligand>
</feature>
<dbReference type="NCBIfam" id="NF002325">
    <property type="entry name" value="PRK01278.1"/>
    <property type="match status" value="1"/>
</dbReference>
<dbReference type="PIRSF" id="PIRSF000521">
    <property type="entry name" value="Transaminase_4ab_Lys_Orn"/>
    <property type="match status" value="1"/>
</dbReference>
<dbReference type="InterPro" id="IPR015422">
    <property type="entry name" value="PyrdxlP-dep_Trfase_small"/>
</dbReference>
<comment type="cofactor">
    <cofactor evidence="5">
        <name>pyridoxal 5'-phosphate</name>
        <dbReference type="ChEBI" id="CHEBI:597326"/>
    </cofactor>
    <text evidence="5">Binds 1 pyridoxal phosphate per subunit.</text>
</comment>
<dbReference type="InterPro" id="IPR004636">
    <property type="entry name" value="AcOrn/SuccOrn_fam"/>
</dbReference>
<keyword evidence="5" id="KW-0963">Cytoplasm</keyword>
<dbReference type="InterPro" id="IPR015421">
    <property type="entry name" value="PyrdxlP-dep_Trfase_major"/>
</dbReference>
<dbReference type="InterPro" id="IPR005814">
    <property type="entry name" value="Aminotrans_3"/>
</dbReference>
<comment type="similarity">
    <text evidence="5">Belongs to the class-III pyridoxal-phosphate-dependent aminotransferase family. ArgD subfamily.</text>
</comment>
<dbReference type="PANTHER" id="PTHR11986:SF79">
    <property type="entry name" value="ACETYLORNITHINE AMINOTRANSFERASE, MITOCHONDRIAL"/>
    <property type="match status" value="1"/>
</dbReference>
<dbReference type="CDD" id="cd00610">
    <property type="entry name" value="OAT_like"/>
    <property type="match status" value="1"/>
</dbReference>
<dbReference type="InterPro" id="IPR049704">
    <property type="entry name" value="Aminotrans_3_PPA_site"/>
</dbReference>
<feature type="binding site" evidence="5">
    <location>
        <position position="146"/>
    </location>
    <ligand>
        <name>N(2)-acetyl-L-ornithine</name>
        <dbReference type="ChEBI" id="CHEBI:57805"/>
    </ligand>
</feature>
<evidence type="ECO:0000256" key="1">
    <source>
        <dbReference type="ARBA" id="ARBA00022576"/>
    </source>
</evidence>
<dbReference type="UniPathway" id="UPA00068">
    <property type="reaction ID" value="UER00109"/>
</dbReference>
<dbReference type="FunFam" id="3.40.640.10:FF:000004">
    <property type="entry name" value="Acetylornithine aminotransferase"/>
    <property type="match status" value="1"/>
</dbReference>
<dbReference type="Pfam" id="PF00202">
    <property type="entry name" value="Aminotran_3"/>
    <property type="match status" value="1"/>
</dbReference>
<dbReference type="HAMAP" id="MF_01107">
    <property type="entry name" value="ArgD_aminotrans_3"/>
    <property type="match status" value="1"/>
</dbReference>
<comment type="caution">
    <text evidence="6">The sequence shown here is derived from an EMBL/GenBank/DDBJ whole genome shotgun (WGS) entry which is preliminary data.</text>
</comment>
<evidence type="ECO:0000313" key="7">
    <source>
        <dbReference type="Proteomes" id="UP000628079"/>
    </source>
</evidence>
<dbReference type="Proteomes" id="UP000628079">
    <property type="component" value="Unassembled WGS sequence"/>
</dbReference>
<protein>
    <recommendedName>
        <fullName evidence="5">Acetylornithine aminotransferase</fullName>
        <shortName evidence="5">ACOAT</shortName>
        <ecNumber evidence="5">2.6.1.11</ecNumber>
    </recommendedName>
</protein>
<feature type="binding site" evidence="5">
    <location>
        <begin position="228"/>
        <end position="231"/>
    </location>
    <ligand>
        <name>pyridoxal 5'-phosphate</name>
        <dbReference type="ChEBI" id="CHEBI:597326"/>
    </ligand>
</feature>
<dbReference type="GO" id="GO:0030170">
    <property type="term" value="F:pyridoxal phosphate binding"/>
    <property type="evidence" value="ECO:0007669"/>
    <property type="project" value="InterPro"/>
</dbReference>
<feature type="binding site" evidence="5">
    <location>
        <begin position="117"/>
        <end position="118"/>
    </location>
    <ligand>
        <name>pyridoxal 5'-phosphate</name>
        <dbReference type="ChEBI" id="CHEBI:597326"/>
    </ligand>
</feature>
<dbReference type="GO" id="GO:0005737">
    <property type="term" value="C:cytoplasm"/>
    <property type="evidence" value="ECO:0007669"/>
    <property type="project" value="UniProtKB-SubCell"/>
</dbReference>
<evidence type="ECO:0000256" key="4">
    <source>
        <dbReference type="ARBA" id="ARBA00022898"/>
    </source>
</evidence>
<comment type="miscellaneous">
    <text evidence="5">May also have succinyldiaminopimelate aminotransferase activity, thus carrying out the corresponding step in lysine biosynthesis.</text>
</comment>
<dbReference type="EMBL" id="BMEA01000001">
    <property type="protein sequence ID" value="GGB68551.1"/>
    <property type="molecule type" value="Genomic_DNA"/>
</dbReference>
<gene>
    <name evidence="5 6" type="primary">argD</name>
    <name evidence="6" type="ORF">GCM10011314_04790</name>
</gene>
<dbReference type="Gene3D" id="3.90.1150.10">
    <property type="entry name" value="Aspartate Aminotransferase, domain 1"/>
    <property type="match status" value="1"/>
</dbReference>
<sequence length="413" mass="42468">MSATHDVPPNSQDELLDRYSHSLIPVFGRPQLVLERGDGAWVWDTDGKRYLDLVGGIAVNALGHNHPALVAAVSKQVAEMAHISNFYTSRVQVELAEQVLRIAGAPEGSGVFFANSGAEAVEGAIKLSRRTGRTGLVAAEGAFHGRTTGALALTHKAAYREPFAPLIPDVTHVPYNDIEALRAAVTTETAAVVLEPVQGEAGAVVADPAYLRAAREVTTAVGALLVIDEVQTGIGRTGDWFGFQESGIVPDAITLAKGLGGGLPIGALVTFGPGVTGLLTAGQHGSTFSGNPLVAAAGLSVLSTIEAEGLLDHVQAMGEHLVAAVAALDHPDVAGVRGRGLLRAIVLRSDLSAGVAAAARDAGFLVNAVAPDAIRLVPPLVVTRDELDLFVAALPALIATATTSATAAKEHTP</sequence>
<reference evidence="6" key="1">
    <citation type="journal article" date="2014" name="Int. J. Syst. Evol. Microbiol.">
        <title>Complete genome sequence of Corynebacterium casei LMG S-19264T (=DSM 44701T), isolated from a smear-ripened cheese.</title>
        <authorList>
            <consortium name="US DOE Joint Genome Institute (JGI-PGF)"/>
            <person name="Walter F."/>
            <person name="Albersmeier A."/>
            <person name="Kalinowski J."/>
            <person name="Ruckert C."/>
        </authorList>
    </citation>
    <scope>NUCLEOTIDE SEQUENCE</scope>
    <source>
        <strain evidence="6">CGMCC 1.10749</strain>
    </source>
</reference>
<comment type="subunit">
    <text evidence="5">Homodimer.</text>
</comment>
<dbReference type="SUPFAM" id="SSF53383">
    <property type="entry name" value="PLP-dependent transferases"/>
    <property type="match status" value="1"/>
</dbReference>
<dbReference type="EC" id="2.6.1.11" evidence="5"/>
<comment type="pathway">
    <text evidence="5">Amino-acid biosynthesis; L-arginine biosynthesis; N(2)-acetyl-L-ornithine from L-glutamate: step 4/4.</text>
</comment>